<dbReference type="eggNOG" id="COG0451">
    <property type="taxonomic scope" value="Bacteria"/>
</dbReference>
<dbReference type="STRING" id="1183438.GKIL_1900"/>
<dbReference type="RefSeq" id="WP_023173271.1">
    <property type="nucleotide sequence ID" value="NC_022600.1"/>
</dbReference>
<dbReference type="SUPFAM" id="SSF51735">
    <property type="entry name" value="NAD(P)-binding Rossmann-fold domains"/>
    <property type="match status" value="1"/>
</dbReference>
<dbReference type="EMBL" id="CP003587">
    <property type="protein sequence ID" value="AGY58146.1"/>
    <property type="molecule type" value="Genomic_DNA"/>
</dbReference>
<evidence type="ECO:0000313" key="3">
    <source>
        <dbReference type="Proteomes" id="UP000017396"/>
    </source>
</evidence>
<dbReference type="InterPro" id="IPR001509">
    <property type="entry name" value="Epimerase_deHydtase"/>
</dbReference>
<protein>
    <submittedName>
        <fullName evidence="2">NAD-dependent epimerase/dehydratase</fullName>
    </submittedName>
</protein>
<dbReference type="PANTHER" id="PTHR43245">
    <property type="entry name" value="BIFUNCTIONAL POLYMYXIN RESISTANCE PROTEIN ARNA"/>
    <property type="match status" value="1"/>
</dbReference>
<organism evidence="2 3">
    <name type="scientific">Gloeobacter kilaueensis (strain ATCC BAA-2537 / CCAP 1431/1 / ULC 316 / JS1)</name>
    <dbReference type="NCBI Taxonomy" id="1183438"/>
    <lineage>
        <taxon>Bacteria</taxon>
        <taxon>Bacillati</taxon>
        <taxon>Cyanobacteriota</taxon>
        <taxon>Cyanophyceae</taxon>
        <taxon>Gloeobacterales</taxon>
        <taxon>Gloeobacteraceae</taxon>
        <taxon>Gloeobacter</taxon>
    </lineage>
</organism>
<evidence type="ECO:0000259" key="1">
    <source>
        <dbReference type="Pfam" id="PF01370"/>
    </source>
</evidence>
<feature type="domain" description="NAD-dependent epimerase/dehydratase" evidence="1">
    <location>
        <begin position="4"/>
        <end position="219"/>
    </location>
</feature>
<dbReference type="Gene3D" id="3.40.50.720">
    <property type="entry name" value="NAD(P)-binding Rossmann-like Domain"/>
    <property type="match status" value="1"/>
</dbReference>
<accession>U5QGS1</accession>
<keyword evidence="3" id="KW-1185">Reference proteome</keyword>
<dbReference type="InterPro" id="IPR050177">
    <property type="entry name" value="Lipid_A_modif_metabolic_enz"/>
</dbReference>
<dbReference type="InterPro" id="IPR036291">
    <property type="entry name" value="NAD(P)-bd_dom_sf"/>
</dbReference>
<dbReference type="Proteomes" id="UP000017396">
    <property type="component" value="Chromosome"/>
</dbReference>
<dbReference type="Pfam" id="PF01370">
    <property type="entry name" value="Epimerase"/>
    <property type="match status" value="1"/>
</dbReference>
<reference evidence="2 3" key="1">
    <citation type="journal article" date="2013" name="PLoS ONE">
        <title>Cultivation and Complete Genome Sequencing of Gloeobacter kilaueensis sp. nov., from a Lava Cave in Kilauea Caldera, Hawai'i.</title>
        <authorList>
            <person name="Saw J.H."/>
            <person name="Schatz M."/>
            <person name="Brown M.V."/>
            <person name="Kunkel D.D."/>
            <person name="Foster J.S."/>
            <person name="Shick H."/>
            <person name="Christensen S."/>
            <person name="Hou S."/>
            <person name="Wan X."/>
            <person name="Donachie S.P."/>
        </authorList>
    </citation>
    <scope>NUCLEOTIDE SEQUENCE [LARGE SCALE GENOMIC DNA]</scope>
    <source>
        <strain evidence="3">JS</strain>
    </source>
</reference>
<gene>
    <name evidence="2" type="ORF">GKIL_1900</name>
</gene>
<evidence type="ECO:0000313" key="2">
    <source>
        <dbReference type="EMBL" id="AGY58146.1"/>
    </source>
</evidence>
<dbReference type="PATRIC" id="fig|1183438.3.peg.1860"/>
<dbReference type="KEGG" id="glj:GKIL_1900"/>
<dbReference type="OrthoDB" id="9771073at2"/>
<name>U5QGS1_GLOK1</name>
<dbReference type="AlphaFoldDB" id="U5QGS1"/>
<sequence length="296" mass="32437">MTVALVTGATGFTGSHLVRRLLAASYTVHVVVRPASDLEPLASVRDQLVVHVHDGSTAHLTAILQAAAPAVVFHLAALVLTGHTPATLVPLLESNLVFATQLVEAMVSAGVSQLINTGSYWQHYEGQDYNPVNLYAATKQAFEAILQYYLEAAELKAITLVLFDSYGPADPRPKLFNLLAQAARTGEVLALTPGEQLLDLVHVEDVAEAFLCAHRHLRTLELHAHERYAVTSGRHLTLKEVVAIYERESGLRLLVRWGGRAYREREVMIPWSGGRALPGWQPQIRLEEGIGKLSEH</sequence>
<dbReference type="HOGENOM" id="CLU_007383_1_7_3"/>
<proteinExistence type="predicted"/>